<dbReference type="Pfam" id="PF00725">
    <property type="entry name" value="3HCDH"/>
    <property type="match status" value="1"/>
</dbReference>
<dbReference type="SUPFAM" id="SSF48179">
    <property type="entry name" value="6-phosphogluconate dehydrogenase C-terminal domain-like"/>
    <property type="match status" value="1"/>
</dbReference>
<gene>
    <name evidence="4" type="ORF">N7469_001876</name>
</gene>
<dbReference type="Gene3D" id="3.40.50.720">
    <property type="entry name" value="NAD(P)-binding Rossmann-like Domain"/>
    <property type="match status" value="1"/>
</dbReference>
<evidence type="ECO:0000313" key="5">
    <source>
        <dbReference type="Proteomes" id="UP001147733"/>
    </source>
</evidence>
<proteinExistence type="predicted"/>
<dbReference type="OrthoDB" id="5958943at2759"/>
<evidence type="ECO:0000259" key="3">
    <source>
        <dbReference type="Pfam" id="PF02737"/>
    </source>
</evidence>
<dbReference type="Pfam" id="PF02737">
    <property type="entry name" value="3HCDH_N"/>
    <property type="match status" value="1"/>
</dbReference>
<evidence type="ECO:0000259" key="2">
    <source>
        <dbReference type="Pfam" id="PF00725"/>
    </source>
</evidence>
<evidence type="ECO:0000313" key="4">
    <source>
        <dbReference type="EMBL" id="KAJ5243549.1"/>
    </source>
</evidence>
<sequence>MSSKDSIEYIHANLTEYLLVFEVVLEIISIKKDTFVALEQQSHYDCILASNSSSFISRELLGKVKDEIKTHVLITHFMMPPQPIGILPTQALIVELMTSGRTARNIFPFLSQEMVKCGLKPVTAKRESSGFIFNPTKHEVLMVIAEGVADAQTIDRVWMDIYQSPAGPCTMMGVGLDTVEHIETNYVQKRHLPRTTLEWLHKHYVIQGKLGNKCNKGGLYPVPAPGEKT</sequence>
<reference evidence="4" key="1">
    <citation type="submission" date="2022-11" db="EMBL/GenBank/DDBJ databases">
        <authorList>
            <person name="Petersen C."/>
        </authorList>
    </citation>
    <scope>NUCLEOTIDE SEQUENCE</scope>
    <source>
        <strain evidence="4">IBT 23319</strain>
    </source>
</reference>
<dbReference type="InterPro" id="IPR036291">
    <property type="entry name" value="NAD(P)-bd_dom_sf"/>
</dbReference>
<protein>
    <submittedName>
        <fullName evidence="4">3-hydroxyacyl dehydrogenase</fullName>
    </submittedName>
</protein>
<name>A0A9W9TWR1_PENCI</name>
<dbReference type="GO" id="GO:0006631">
    <property type="term" value="P:fatty acid metabolic process"/>
    <property type="evidence" value="ECO:0007669"/>
    <property type="project" value="InterPro"/>
</dbReference>
<dbReference type="AlphaFoldDB" id="A0A9W9TWR1"/>
<feature type="domain" description="3-hydroxyacyl-CoA dehydrogenase C-terminal" evidence="2">
    <location>
        <begin position="133"/>
        <end position="217"/>
    </location>
</feature>
<dbReference type="InterPro" id="IPR006176">
    <property type="entry name" value="3-OHacyl-CoA_DH_NAD-bd"/>
</dbReference>
<dbReference type="InterPro" id="IPR013328">
    <property type="entry name" value="6PGD_dom2"/>
</dbReference>
<comment type="caution">
    <text evidence="4">The sequence shown here is derived from an EMBL/GenBank/DDBJ whole genome shotgun (WGS) entry which is preliminary data.</text>
</comment>
<keyword evidence="1" id="KW-0560">Oxidoreductase</keyword>
<dbReference type="SUPFAM" id="SSF51735">
    <property type="entry name" value="NAD(P)-binding Rossmann-fold domains"/>
    <property type="match status" value="1"/>
</dbReference>
<evidence type="ECO:0000256" key="1">
    <source>
        <dbReference type="ARBA" id="ARBA00023002"/>
    </source>
</evidence>
<dbReference type="GO" id="GO:0070403">
    <property type="term" value="F:NAD+ binding"/>
    <property type="evidence" value="ECO:0007669"/>
    <property type="project" value="InterPro"/>
</dbReference>
<dbReference type="InterPro" id="IPR006108">
    <property type="entry name" value="3HC_DH_C"/>
</dbReference>
<dbReference type="RefSeq" id="XP_056506553.1">
    <property type="nucleotide sequence ID" value="XM_056640796.1"/>
</dbReference>
<organism evidence="4 5">
    <name type="scientific">Penicillium citrinum</name>
    <dbReference type="NCBI Taxonomy" id="5077"/>
    <lineage>
        <taxon>Eukaryota</taxon>
        <taxon>Fungi</taxon>
        <taxon>Dikarya</taxon>
        <taxon>Ascomycota</taxon>
        <taxon>Pezizomycotina</taxon>
        <taxon>Eurotiomycetes</taxon>
        <taxon>Eurotiomycetidae</taxon>
        <taxon>Eurotiales</taxon>
        <taxon>Aspergillaceae</taxon>
        <taxon>Penicillium</taxon>
    </lineage>
</organism>
<dbReference type="GO" id="GO:0016616">
    <property type="term" value="F:oxidoreductase activity, acting on the CH-OH group of donors, NAD or NADP as acceptor"/>
    <property type="evidence" value="ECO:0007669"/>
    <property type="project" value="InterPro"/>
</dbReference>
<keyword evidence="5" id="KW-1185">Reference proteome</keyword>
<feature type="domain" description="3-hydroxyacyl-CoA dehydrogenase NAD binding" evidence="3">
    <location>
        <begin position="13"/>
        <end position="125"/>
    </location>
</feature>
<dbReference type="EMBL" id="JAPQKT010000001">
    <property type="protein sequence ID" value="KAJ5243549.1"/>
    <property type="molecule type" value="Genomic_DNA"/>
</dbReference>
<dbReference type="Proteomes" id="UP001147733">
    <property type="component" value="Unassembled WGS sequence"/>
</dbReference>
<dbReference type="PANTHER" id="PTHR48075">
    <property type="entry name" value="3-HYDROXYACYL-COA DEHYDROGENASE FAMILY PROTEIN"/>
    <property type="match status" value="1"/>
</dbReference>
<dbReference type="GeneID" id="81379963"/>
<reference evidence="4" key="2">
    <citation type="journal article" date="2023" name="IMA Fungus">
        <title>Comparative genomic study of the Penicillium genus elucidates a diverse pangenome and 15 lateral gene transfer events.</title>
        <authorList>
            <person name="Petersen C."/>
            <person name="Sorensen T."/>
            <person name="Nielsen M.R."/>
            <person name="Sondergaard T.E."/>
            <person name="Sorensen J.L."/>
            <person name="Fitzpatrick D.A."/>
            <person name="Frisvad J.C."/>
            <person name="Nielsen K.L."/>
        </authorList>
    </citation>
    <scope>NUCLEOTIDE SEQUENCE</scope>
    <source>
        <strain evidence="4">IBT 23319</strain>
    </source>
</reference>
<dbReference type="Gene3D" id="1.10.1040.10">
    <property type="entry name" value="N-(1-d-carboxylethyl)-l-norvaline Dehydrogenase, domain 2"/>
    <property type="match status" value="1"/>
</dbReference>
<dbReference type="InterPro" id="IPR008927">
    <property type="entry name" value="6-PGluconate_DH-like_C_sf"/>
</dbReference>
<dbReference type="PANTHER" id="PTHR48075:SF3">
    <property type="entry name" value="3-HYDROXYACYL-COA DEHYDROGENASE"/>
    <property type="match status" value="1"/>
</dbReference>
<accession>A0A9W9TWR1</accession>